<dbReference type="EMBL" id="QFYQ01000001">
    <property type="protein sequence ID" value="RAK53415.1"/>
    <property type="molecule type" value="Genomic_DNA"/>
</dbReference>
<sequence>MQNLVTVFGGSGFIGSQAVRQLAKAGWRIRVAVRQPNLAYAMRLHGDVGQIDVVQANIRNEASIRRALEGATASLNLVSVLYEQGRQGFQSLNVMGARNVAAAARAEGVSRVVQMSALGADLESESKYAHTKAEGEVAVREIYPDAVVVRPSIVFGPEDDFFNKFASMATTSPFLPLVGGGKTRFQPVFVGDVARALTIAVTSSEAAGQTYELGGPAVFTFRELMEMILAEIDRRRVLLPLPFAAAEAIGSLAELGKVLVAPPITADQAKLLRADNVVSGRYPGLADLGITPTTLEAVLPTYLYRYRKGGQYADQDERELAAGRA</sequence>
<dbReference type="OrthoDB" id="9776313at2"/>
<organism evidence="2 3">
    <name type="scientific">Phenylobacterium soli</name>
    <dbReference type="NCBI Taxonomy" id="2170551"/>
    <lineage>
        <taxon>Bacteria</taxon>
        <taxon>Pseudomonadati</taxon>
        <taxon>Pseudomonadota</taxon>
        <taxon>Alphaproteobacteria</taxon>
        <taxon>Caulobacterales</taxon>
        <taxon>Caulobacteraceae</taxon>
        <taxon>Phenylobacterium</taxon>
    </lineage>
</organism>
<dbReference type="Gene3D" id="3.40.50.720">
    <property type="entry name" value="NAD(P)-binding Rossmann-like Domain"/>
    <property type="match status" value="1"/>
</dbReference>
<dbReference type="RefSeq" id="WP_111527167.1">
    <property type="nucleotide sequence ID" value="NZ_JBHRSG010000001.1"/>
</dbReference>
<dbReference type="PANTHER" id="PTHR12126">
    <property type="entry name" value="NADH-UBIQUINONE OXIDOREDUCTASE 39 KDA SUBUNIT-RELATED"/>
    <property type="match status" value="1"/>
</dbReference>
<evidence type="ECO:0000259" key="1">
    <source>
        <dbReference type="Pfam" id="PF01370"/>
    </source>
</evidence>
<accession>A0A328AFV3</accession>
<dbReference type="FunFam" id="3.40.50.720:FF:000702">
    <property type="entry name" value="NADH dehydrogenase (Ubiquinone)"/>
    <property type="match status" value="1"/>
</dbReference>
<name>A0A328AFV3_9CAUL</name>
<dbReference type="Pfam" id="PF01370">
    <property type="entry name" value="Epimerase"/>
    <property type="match status" value="1"/>
</dbReference>
<dbReference type="InterPro" id="IPR001509">
    <property type="entry name" value="Epimerase_deHydtase"/>
</dbReference>
<keyword evidence="3" id="KW-1185">Reference proteome</keyword>
<dbReference type="CDD" id="cd05271">
    <property type="entry name" value="NDUFA9_like_SDR_a"/>
    <property type="match status" value="1"/>
</dbReference>
<dbReference type="AlphaFoldDB" id="A0A328AFV3"/>
<reference evidence="3" key="1">
    <citation type="submission" date="2018-05" db="EMBL/GenBank/DDBJ databases">
        <authorList>
            <person name="Li X."/>
        </authorList>
    </citation>
    <scope>NUCLEOTIDE SEQUENCE [LARGE SCALE GENOMIC DNA]</scope>
    <source>
        <strain evidence="3">LX32</strain>
    </source>
</reference>
<protein>
    <submittedName>
        <fullName evidence="2">Complex I NDUFA9 subunit family protein</fullName>
    </submittedName>
</protein>
<dbReference type="InterPro" id="IPR036291">
    <property type="entry name" value="NAD(P)-bd_dom_sf"/>
</dbReference>
<dbReference type="GO" id="GO:0044877">
    <property type="term" value="F:protein-containing complex binding"/>
    <property type="evidence" value="ECO:0007669"/>
    <property type="project" value="TreeGrafter"/>
</dbReference>
<dbReference type="SUPFAM" id="SSF51735">
    <property type="entry name" value="NAD(P)-binding Rossmann-fold domains"/>
    <property type="match status" value="1"/>
</dbReference>
<gene>
    <name evidence="2" type="ORF">DJ017_02155</name>
</gene>
<feature type="domain" description="NAD-dependent epimerase/dehydratase" evidence="1">
    <location>
        <begin position="5"/>
        <end position="214"/>
    </location>
</feature>
<evidence type="ECO:0000313" key="2">
    <source>
        <dbReference type="EMBL" id="RAK53415.1"/>
    </source>
</evidence>
<comment type="caution">
    <text evidence="2">The sequence shown here is derived from an EMBL/GenBank/DDBJ whole genome shotgun (WGS) entry which is preliminary data.</text>
</comment>
<proteinExistence type="predicted"/>
<dbReference type="Proteomes" id="UP000249254">
    <property type="component" value="Unassembled WGS sequence"/>
</dbReference>
<dbReference type="PANTHER" id="PTHR12126:SF11">
    <property type="entry name" value="NADH DEHYDROGENASE [UBIQUINONE] 1 ALPHA SUBCOMPLEX SUBUNIT 9, MITOCHONDRIAL"/>
    <property type="match status" value="1"/>
</dbReference>
<dbReference type="InterPro" id="IPR051207">
    <property type="entry name" value="ComplexI_NDUFA9_subunit"/>
</dbReference>
<evidence type="ECO:0000313" key="3">
    <source>
        <dbReference type="Proteomes" id="UP000249254"/>
    </source>
</evidence>